<dbReference type="AlphaFoldDB" id="A0A514CFF6"/>
<organism evidence="1 2">
    <name type="scientific">Echinicola soli</name>
    <dbReference type="NCBI Taxonomy" id="2591634"/>
    <lineage>
        <taxon>Bacteria</taxon>
        <taxon>Pseudomonadati</taxon>
        <taxon>Bacteroidota</taxon>
        <taxon>Cytophagia</taxon>
        <taxon>Cytophagales</taxon>
        <taxon>Cyclobacteriaceae</taxon>
        <taxon>Echinicola</taxon>
    </lineage>
</organism>
<dbReference type="EMBL" id="CP041253">
    <property type="protein sequence ID" value="QDH78552.1"/>
    <property type="molecule type" value="Genomic_DNA"/>
</dbReference>
<proteinExistence type="predicted"/>
<dbReference type="OrthoDB" id="8418771at2"/>
<sequence>MNDTEDLVAAVADLKDRGYGHEFRIKNKQLFSDKLDKGFGMGEFTIDEAYGFSSIEDDGTEGERLFAVTLTKENIKGYLVDAYAGIETIETDEVREKFDANNAHIHYLSDAETKYGLPRVKKAEFNQDPDRYILRVGFPDFPACPFGNSFEALGWDKQDKHYVWFVTSIIKDDRLVREQYKK</sequence>
<reference evidence="1 2" key="1">
    <citation type="submission" date="2019-06" db="EMBL/GenBank/DDBJ databases">
        <title>Echinicola alkalisoli sp. nov. isolated from saline soil.</title>
        <authorList>
            <person name="Sun J.-Q."/>
            <person name="Xu L."/>
        </authorList>
    </citation>
    <scope>NUCLEOTIDE SEQUENCE [LARGE SCALE GENOMIC DNA]</scope>
    <source>
        <strain evidence="1 2">LN3S3</strain>
    </source>
</reference>
<keyword evidence="2" id="KW-1185">Reference proteome</keyword>
<evidence type="ECO:0000313" key="1">
    <source>
        <dbReference type="EMBL" id="QDH78552.1"/>
    </source>
</evidence>
<dbReference type="RefSeq" id="WP_141613808.1">
    <property type="nucleotide sequence ID" value="NZ_CP041253.1"/>
</dbReference>
<protein>
    <submittedName>
        <fullName evidence="1">Uncharacterized protein</fullName>
    </submittedName>
</protein>
<dbReference type="Proteomes" id="UP000316614">
    <property type="component" value="Chromosome"/>
</dbReference>
<evidence type="ECO:0000313" key="2">
    <source>
        <dbReference type="Proteomes" id="UP000316614"/>
    </source>
</evidence>
<name>A0A514CFF6_9BACT</name>
<gene>
    <name evidence="1" type="ORF">FKX85_05705</name>
</gene>
<dbReference type="KEGG" id="echi:FKX85_05705"/>
<accession>A0A514CFF6</accession>